<evidence type="ECO:0000256" key="1">
    <source>
        <dbReference type="ARBA" id="ARBA00022475"/>
    </source>
</evidence>
<keyword evidence="1" id="KW-1003">Cell membrane</keyword>
<evidence type="ECO:0000256" key="4">
    <source>
        <dbReference type="ARBA" id="ARBA00023139"/>
    </source>
</evidence>
<dbReference type="Gene3D" id="3.40.50.10610">
    <property type="entry name" value="ABC-type transport auxiliary lipoprotein component"/>
    <property type="match status" value="1"/>
</dbReference>
<evidence type="ECO:0000313" key="7">
    <source>
        <dbReference type="EMBL" id="ACL63777.1"/>
    </source>
</evidence>
<dbReference type="PANTHER" id="PTHR41164">
    <property type="entry name" value="CURLI PRODUCTION ASSEMBLY/TRANSPORT COMPONENT CSGG"/>
    <property type="match status" value="1"/>
</dbReference>
<feature type="signal peptide" evidence="6">
    <location>
        <begin position="1"/>
        <end position="18"/>
    </location>
</feature>
<keyword evidence="4" id="KW-0564">Palmitate</keyword>
<evidence type="ECO:0000256" key="3">
    <source>
        <dbReference type="ARBA" id="ARBA00023136"/>
    </source>
</evidence>
<name>B8JAW6_ANAD2</name>
<proteinExistence type="predicted"/>
<dbReference type="AlphaFoldDB" id="B8JAW6"/>
<keyword evidence="5" id="KW-0449">Lipoprotein</keyword>
<reference evidence="7" key="1">
    <citation type="submission" date="2009-01" db="EMBL/GenBank/DDBJ databases">
        <title>Complete sequence of Anaeromyxobacter dehalogenans 2CP-1.</title>
        <authorList>
            <consortium name="US DOE Joint Genome Institute"/>
            <person name="Lucas S."/>
            <person name="Copeland A."/>
            <person name="Lapidus A."/>
            <person name="Glavina del Rio T."/>
            <person name="Dalin E."/>
            <person name="Tice H."/>
            <person name="Bruce D."/>
            <person name="Goodwin L."/>
            <person name="Pitluck S."/>
            <person name="Saunders E."/>
            <person name="Brettin T."/>
            <person name="Detter J.C."/>
            <person name="Han C."/>
            <person name="Larimer F."/>
            <person name="Land M."/>
            <person name="Hauser L."/>
            <person name="Kyrpides N."/>
            <person name="Ovchinnikova G."/>
            <person name="Beliaev A.S."/>
            <person name="Richardson P."/>
        </authorList>
    </citation>
    <scope>NUCLEOTIDE SEQUENCE</scope>
    <source>
        <strain evidence="7">2CP-1</strain>
    </source>
</reference>
<keyword evidence="8" id="KW-1185">Reference proteome</keyword>
<dbReference type="RefSeq" id="WP_012631830.1">
    <property type="nucleotide sequence ID" value="NC_011891.1"/>
</dbReference>
<sequence length="321" mass="33894">MRIRFALPVAALALQACATVSQPPVEVESPVPKAAQVAAQQQAQAPAPSAKRYKTRIAIARFTNETSYGRSLLNDADLDRIGKQASDMLASRLVMSGNFVVLERPDLQKLEREQALRGVAGLVGADTVISGSVTEFGRSVGGKKGFLSSTKVQTARAKVDIRLVDVKTGHAYFSALGAGEASTESGEIAGFGSRAEYDATLNDRAIAAAISDVIDRLVSTLAARPWRSDILEVQGRQVFISGGRHQGVREGDVLAVMEAGNTVKSRQTGFEVALPPKRVGTIKVLSLFGDGETSEGAVCEVTSGTIEKAVLPKLFVAEATP</sequence>
<protein>
    <submittedName>
        <fullName evidence="7">Curli production assembly/transport component CsgG</fullName>
    </submittedName>
</protein>
<dbReference type="Pfam" id="PF03783">
    <property type="entry name" value="CsgG"/>
    <property type="match status" value="1"/>
</dbReference>
<feature type="chain" id="PRO_5002872476" evidence="6">
    <location>
        <begin position="19"/>
        <end position="321"/>
    </location>
</feature>
<accession>B8JAW6</accession>
<gene>
    <name evidence="7" type="ordered locus">A2cp1_0420</name>
</gene>
<keyword evidence="2 6" id="KW-0732">Signal</keyword>
<dbReference type="HOGENOM" id="CLU_074310_0_0_7"/>
<evidence type="ECO:0000256" key="5">
    <source>
        <dbReference type="ARBA" id="ARBA00023288"/>
    </source>
</evidence>
<evidence type="ECO:0000256" key="2">
    <source>
        <dbReference type="ARBA" id="ARBA00022729"/>
    </source>
</evidence>
<evidence type="ECO:0000256" key="6">
    <source>
        <dbReference type="SAM" id="SignalP"/>
    </source>
</evidence>
<dbReference type="PANTHER" id="PTHR41164:SF1">
    <property type="entry name" value="CURLI PRODUCTION ASSEMBLY_TRANSPORT COMPONENT CSGG"/>
    <property type="match status" value="1"/>
</dbReference>
<organism evidence="7 8">
    <name type="scientific">Anaeromyxobacter dehalogenans (strain ATCC BAA-258 / DSM 21875 / 2CP-1)</name>
    <dbReference type="NCBI Taxonomy" id="455488"/>
    <lineage>
        <taxon>Bacteria</taxon>
        <taxon>Pseudomonadati</taxon>
        <taxon>Myxococcota</taxon>
        <taxon>Myxococcia</taxon>
        <taxon>Myxococcales</taxon>
        <taxon>Cystobacterineae</taxon>
        <taxon>Anaeromyxobacteraceae</taxon>
        <taxon>Anaeromyxobacter</taxon>
    </lineage>
</organism>
<dbReference type="EMBL" id="CP001359">
    <property type="protein sequence ID" value="ACL63777.1"/>
    <property type="molecule type" value="Genomic_DNA"/>
</dbReference>
<dbReference type="Proteomes" id="UP000007089">
    <property type="component" value="Chromosome"/>
</dbReference>
<dbReference type="PROSITE" id="PS51257">
    <property type="entry name" value="PROKAR_LIPOPROTEIN"/>
    <property type="match status" value="1"/>
</dbReference>
<dbReference type="KEGG" id="acp:A2cp1_0420"/>
<keyword evidence="3" id="KW-0472">Membrane</keyword>
<evidence type="ECO:0000313" key="8">
    <source>
        <dbReference type="Proteomes" id="UP000007089"/>
    </source>
</evidence>
<dbReference type="InterPro" id="IPR005534">
    <property type="entry name" value="Curli_assmbl/transp-comp_CsgG"/>
</dbReference>
<dbReference type="GO" id="GO:0030288">
    <property type="term" value="C:outer membrane-bounded periplasmic space"/>
    <property type="evidence" value="ECO:0007669"/>
    <property type="project" value="InterPro"/>
</dbReference>